<protein>
    <submittedName>
        <fullName evidence="5">Uncharacterized protein</fullName>
    </submittedName>
</protein>
<dbReference type="PROSITE" id="PS00678">
    <property type="entry name" value="WD_REPEATS_1"/>
    <property type="match status" value="2"/>
</dbReference>
<dbReference type="PANTHER" id="PTHR44376">
    <property type="entry name" value="TRANSCRIPTIONAL REGULATOR OF FILAMENTOUS GROWTH FLO8"/>
    <property type="match status" value="1"/>
</dbReference>
<organism evidence="5 6">
    <name type="scientific">Anisodus acutangulus</name>
    <dbReference type="NCBI Taxonomy" id="402998"/>
    <lineage>
        <taxon>Eukaryota</taxon>
        <taxon>Viridiplantae</taxon>
        <taxon>Streptophyta</taxon>
        <taxon>Embryophyta</taxon>
        <taxon>Tracheophyta</taxon>
        <taxon>Spermatophyta</taxon>
        <taxon>Magnoliopsida</taxon>
        <taxon>eudicotyledons</taxon>
        <taxon>Gunneridae</taxon>
        <taxon>Pentapetalae</taxon>
        <taxon>asterids</taxon>
        <taxon>lamiids</taxon>
        <taxon>Solanales</taxon>
        <taxon>Solanaceae</taxon>
        <taxon>Solanoideae</taxon>
        <taxon>Hyoscyameae</taxon>
        <taxon>Anisodus</taxon>
    </lineage>
</organism>
<dbReference type="Gene3D" id="2.130.10.10">
    <property type="entry name" value="YVTN repeat-like/Quinoprotein amine dehydrogenase"/>
    <property type="match status" value="2"/>
</dbReference>
<dbReference type="EMBL" id="JAJAGQ010000011">
    <property type="protein sequence ID" value="KAJ8549887.1"/>
    <property type="molecule type" value="Genomic_DNA"/>
</dbReference>
<evidence type="ECO:0000256" key="3">
    <source>
        <dbReference type="PROSITE-ProRule" id="PRU00221"/>
    </source>
</evidence>
<dbReference type="AlphaFoldDB" id="A0A9Q1RDD6"/>
<dbReference type="Pfam" id="PF00400">
    <property type="entry name" value="WD40"/>
    <property type="match status" value="5"/>
</dbReference>
<dbReference type="InterPro" id="IPR019775">
    <property type="entry name" value="WD40_repeat_CS"/>
</dbReference>
<dbReference type="PROSITE" id="PS50896">
    <property type="entry name" value="LISH"/>
    <property type="match status" value="1"/>
</dbReference>
<dbReference type="CDD" id="cd00200">
    <property type="entry name" value="WD40"/>
    <property type="match status" value="1"/>
</dbReference>
<keyword evidence="1 3" id="KW-0853">WD repeat</keyword>
<evidence type="ECO:0000256" key="4">
    <source>
        <dbReference type="SAM" id="MobiDB-lite"/>
    </source>
</evidence>
<keyword evidence="6" id="KW-1185">Reference proteome</keyword>
<feature type="repeat" description="WD" evidence="3">
    <location>
        <begin position="621"/>
        <end position="663"/>
    </location>
</feature>
<evidence type="ECO:0000256" key="2">
    <source>
        <dbReference type="ARBA" id="ARBA00022737"/>
    </source>
</evidence>
<dbReference type="InterPro" id="IPR001680">
    <property type="entry name" value="WD40_rpt"/>
</dbReference>
<dbReference type="SMART" id="SM00320">
    <property type="entry name" value="WD40"/>
    <property type="match status" value="7"/>
</dbReference>
<dbReference type="Proteomes" id="UP001152561">
    <property type="component" value="Unassembled WGS sequence"/>
</dbReference>
<gene>
    <name evidence="5" type="ORF">K7X08_033594</name>
</gene>
<sequence length="819" mass="89888">MSSLDAQRLLNLAIIDYMCKIGFHQIHEAFSPEIHANPNPFAINFPHEPFLQAWWAKFFEAYNSRFPDDPVFTAETFDKVSQTVENVVANNDPVNQNYASDHAGANISHVMPMIPSPHLVASSHVIESNGSDHTDTRISNLFSSFDTGYELLDFSLEMNEMGSMLPFASNSVYQMPQMPTVPPEWNARTFGDTNQTTQADLPTDQQIIGPIGVIIESSGKQPAVQEQINQVRLQSSDKMFDDTNQTTPANLPTDQQIIGPIGVIIGSSRKQPAVDEQINQMFGDTNQTTPANLPTDQQIIGPIGIIIGSFGKQPAVQEQINQMFGDTNQTTPANLPTDQQIIGPIGVIIESSGKQPAVEEQINQMFGDTNQTTPANLPTDQQIIGPIGVIIESSGKQPAVEEQINQMFGDTNQTTPANLPTDQQIIGPIGIIIGSFGKQPAVQEQINQMFGHTNQTTPANLPTDQQIIGPIGVIIESSGKQPAVEEQINQSDRKRKAPSSSRASVEKGKAPVAASAVPAHTQAERKGIAFEEIRNLHTTKSELLCCHFNSEGELLATAGHDKKVLIWNLGNNNVVNSGEGHVHHITDVRFRPNSTVFATSSLDGTVKMWDAAKPSKPFGNLAGHAGHVMSIDFHPTNLRLLSSCDSNNEIRLWDIRTGDCIFNFKGGSSQVRYQPRLGNVFASSTGNIVNIFDVETNIILKRLQGHIEDVRSICWDRTGNCLASVSEDSARIWYVRDGECIHELNSGDNRFQSCTFHPGHSQVLVIGSDKFLDLWNPIFQRNITWPYSAHDGIVSSLANSFSKGTIASVSHDEQIKIWR</sequence>
<dbReference type="InterPro" id="IPR006594">
    <property type="entry name" value="LisH"/>
</dbReference>
<dbReference type="InterPro" id="IPR036322">
    <property type="entry name" value="WD40_repeat_dom_sf"/>
</dbReference>
<evidence type="ECO:0000256" key="1">
    <source>
        <dbReference type="ARBA" id="ARBA00022574"/>
    </source>
</evidence>
<proteinExistence type="predicted"/>
<evidence type="ECO:0000313" key="5">
    <source>
        <dbReference type="EMBL" id="KAJ8549887.1"/>
    </source>
</evidence>
<name>A0A9Q1RDD6_9SOLA</name>
<dbReference type="OrthoDB" id="47802at2759"/>
<dbReference type="GO" id="GO:0003714">
    <property type="term" value="F:transcription corepressor activity"/>
    <property type="evidence" value="ECO:0007669"/>
    <property type="project" value="InterPro"/>
</dbReference>
<reference evidence="6" key="1">
    <citation type="journal article" date="2023" name="Proc. Natl. Acad. Sci. U.S.A.">
        <title>Genomic and structural basis for evolution of tropane alkaloid biosynthesis.</title>
        <authorList>
            <person name="Wanga Y.-J."/>
            <person name="Taina T."/>
            <person name="Yua J.-Y."/>
            <person name="Lia J."/>
            <person name="Xua B."/>
            <person name="Chenc J."/>
            <person name="D'Auriad J.C."/>
            <person name="Huanga J.-P."/>
            <person name="Huanga S.-X."/>
        </authorList>
    </citation>
    <scope>NUCLEOTIDE SEQUENCE [LARGE SCALE GENOMIC DNA]</scope>
    <source>
        <strain evidence="6">cv. KIB-2019</strain>
    </source>
</reference>
<keyword evidence="2" id="KW-0677">Repeat</keyword>
<feature type="region of interest" description="Disordered" evidence="4">
    <location>
        <begin position="480"/>
        <end position="521"/>
    </location>
</feature>
<feature type="repeat" description="WD" evidence="3">
    <location>
        <begin position="578"/>
        <end position="610"/>
    </location>
</feature>
<dbReference type="SUPFAM" id="SSF50978">
    <property type="entry name" value="WD40 repeat-like"/>
    <property type="match status" value="1"/>
</dbReference>
<dbReference type="PROSITE" id="PS50294">
    <property type="entry name" value="WD_REPEATS_REGION"/>
    <property type="match status" value="3"/>
</dbReference>
<dbReference type="InterPro" id="IPR015943">
    <property type="entry name" value="WD40/YVTN_repeat-like_dom_sf"/>
</dbReference>
<evidence type="ECO:0000313" key="6">
    <source>
        <dbReference type="Proteomes" id="UP001152561"/>
    </source>
</evidence>
<dbReference type="PANTHER" id="PTHR44376:SF8">
    <property type="entry name" value="TRANSCRIPTIONAL COREPRESSOR LEUNIG-LIKE"/>
    <property type="match status" value="1"/>
</dbReference>
<feature type="repeat" description="WD" evidence="3">
    <location>
        <begin position="787"/>
        <end position="819"/>
    </location>
</feature>
<accession>A0A9Q1RDD6</accession>
<dbReference type="PROSITE" id="PS50082">
    <property type="entry name" value="WD_REPEATS_2"/>
    <property type="match status" value="4"/>
</dbReference>
<dbReference type="InterPro" id="IPR044716">
    <property type="entry name" value="LEUNIG-like"/>
</dbReference>
<feature type="repeat" description="WD" evidence="3">
    <location>
        <begin position="536"/>
        <end position="577"/>
    </location>
</feature>
<comment type="caution">
    <text evidence="5">The sequence shown here is derived from an EMBL/GenBank/DDBJ whole genome shotgun (WGS) entry which is preliminary data.</text>
</comment>